<dbReference type="PROSITE" id="PS51745">
    <property type="entry name" value="PB1"/>
    <property type="match status" value="1"/>
</dbReference>
<dbReference type="Pfam" id="PF12215">
    <property type="entry name" value="Glyco_hydr_116N"/>
    <property type="match status" value="1"/>
</dbReference>
<dbReference type="InterPro" id="IPR012341">
    <property type="entry name" value="6hp_glycosidase-like_sf"/>
</dbReference>
<dbReference type="InterPro" id="IPR024462">
    <property type="entry name" value="GH116_N"/>
</dbReference>
<dbReference type="SUPFAM" id="SSF54277">
    <property type="entry name" value="CAD &amp; PB1 domains"/>
    <property type="match status" value="1"/>
</dbReference>
<dbReference type="PANTHER" id="PTHR12654:SF4">
    <property type="entry name" value="PB1 DOMAIN-CONTAINING PROTEIN"/>
    <property type="match status" value="1"/>
</dbReference>
<dbReference type="InterPro" id="IPR052566">
    <property type="entry name" value="Non-lysos_glucosylceramidase"/>
</dbReference>
<dbReference type="FunFam" id="1.50.10.10:FF:000089">
    <property type="entry name" value="Predicted protein"/>
    <property type="match status" value="1"/>
</dbReference>
<dbReference type="InParanoid" id="A7S631"/>
<proteinExistence type="predicted"/>
<accession>A7S631</accession>
<dbReference type="InterPro" id="IPR006775">
    <property type="entry name" value="GH116_catalytic"/>
</dbReference>
<dbReference type="PhylomeDB" id="A7S631"/>
<dbReference type="PANTHER" id="PTHR12654">
    <property type="entry name" value="BILE ACID BETA-GLUCOSIDASE-RELATED"/>
    <property type="match status" value="1"/>
</dbReference>
<gene>
    <name evidence="2" type="ORF">NEMVEDRAFT_v1g243127</name>
</gene>
<dbReference type="Gene3D" id="3.10.20.90">
    <property type="entry name" value="Phosphatidylinositol 3-kinase Catalytic Subunit, Chain A, domain 1"/>
    <property type="match status" value="1"/>
</dbReference>
<dbReference type="InterPro" id="IPR008928">
    <property type="entry name" value="6-hairpin_glycosidase_sf"/>
</dbReference>
<dbReference type="STRING" id="45351.A7S631"/>
<reference evidence="2 3" key="1">
    <citation type="journal article" date="2007" name="Science">
        <title>Sea anemone genome reveals ancestral eumetazoan gene repertoire and genomic organization.</title>
        <authorList>
            <person name="Putnam N.H."/>
            <person name="Srivastava M."/>
            <person name="Hellsten U."/>
            <person name="Dirks B."/>
            <person name="Chapman J."/>
            <person name="Salamov A."/>
            <person name="Terry A."/>
            <person name="Shapiro H."/>
            <person name="Lindquist E."/>
            <person name="Kapitonov V.V."/>
            <person name="Jurka J."/>
            <person name="Genikhovich G."/>
            <person name="Grigoriev I.V."/>
            <person name="Lucas S.M."/>
            <person name="Steele R.E."/>
            <person name="Finnerty J.R."/>
            <person name="Technau U."/>
            <person name="Martindale M.Q."/>
            <person name="Rokhsar D.S."/>
        </authorList>
    </citation>
    <scope>NUCLEOTIDE SEQUENCE [LARGE SCALE GENOMIC DNA]</scope>
    <source>
        <strain evidence="3">CH2 X CH6</strain>
    </source>
</reference>
<dbReference type="eggNOG" id="KOG2119">
    <property type="taxonomic scope" value="Eukaryota"/>
</dbReference>
<name>A7S631_NEMVE</name>
<dbReference type="Pfam" id="PF04685">
    <property type="entry name" value="DUF608"/>
    <property type="match status" value="1"/>
</dbReference>
<evidence type="ECO:0000259" key="1">
    <source>
        <dbReference type="PROSITE" id="PS51745"/>
    </source>
</evidence>
<dbReference type="GO" id="GO:0008422">
    <property type="term" value="F:beta-glucosidase activity"/>
    <property type="evidence" value="ECO:0000318"/>
    <property type="project" value="GO_Central"/>
</dbReference>
<dbReference type="Proteomes" id="UP000001593">
    <property type="component" value="Unassembled WGS sequence"/>
</dbReference>
<organism evidence="2 3">
    <name type="scientific">Nematostella vectensis</name>
    <name type="common">Starlet sea anemone</name>
    <dbReference type="NCBI Taxonomy" id="45351"/>
    <lineage>
        <taxon>Eukaryota</taxon>
        <taxon>Metazoa</taxon>
        <taxon>Cnidaria</taxon>
        <taxon>Anthozoa</taxon>
        <taxon>Hexacorallia</taxon>
        <taxon>Actiniaria</taxon>
        <taxon>Edwardsiidae</taxon>
        <taxon>Nematostella</taxon>
    </lineage>
</organism>
<protein>
    <recommendedName>
        <fullName evidence="1">PB1 domain-containing protein</fullName>
    </recommendedName>
</protein>
<dbReference type="GO" id="GO:0005975">
    <property type="term" value="P:carbohydrate metabolic process"/>
    <property type="evidence" value="ECO:0007669"/>
    <property type="project" value="InterPro"/>
</dbReference>
<dbReference type="AlphaFoldDB" id="A7S631"/>
<dbReference type="SUPFAM" id="SSF48208">
    <property type="entry name" value="Six-hairpin glycosidases"/>
    <property type="match status" value="1"/>
</dbReference>
<dbReference type="OMA" id="MASYGVF"/>
<dbReference type="Gene3D" id="1.50.10.10">
    <property type="match status" value="1"/>
</dbReference>
<dbReference type="HOGENOM" id="CLU_010759_0_0_1"/>
<feature type="domain" description="PB1" evidence="1">
    <location>
        <begin position="10"/>
        <end position="102"/>
    </location>
</feature>
<keyword evidence="3" id="KW-1185">Reference proteome</keyword>
<evidence type="ECO:0000313" key="3">
    <source>
        <dbReference type="Proteomes" id="UP000001593"/>
    </source>
</evidence>
<sequence length="1090" mass="121534">MAFACSLQITVCMNSPNDGSTVEKCVSFDFDRRESRSWQDIVQQIKQEVDFSWEEQDKEWAFQYCDDEGDIIFGRTDNEWQEAVEHGCSSSDATLQINVFPIVSTKPKNKCGTSKSCCSKPCTGFTRPIPATPENDGAVPQKVVNATLQDFMYSNEALRAVALPLGALGGGSVALAGDGGLRQWQISGAVNHTAHVPNSFFAIRVEQTNSVKAVALQSNTWYDQTGFKPAAYISDHVVPEASKDLLKTIPGVKTITVGAKYPIAEVSYLSDEVPVQVHLEAFSPCIPLDSKNSGIPVIMFNFSVTNTTSSDAQVSLLGSLQNIAGWDGLSDIGLDGPTGSWISNPGFGSNLNYTLSKSGFFEGIGMFKPKLGDSKLNENGHVAIAVVPNDRDKQIDRVLQYQSVKDLWSNFQKLQFDGSVAPQLSPEGKTWNGAMCSTRNIAANATETFTFLLAWHFPHRYVNWSQSGFGINDPNSDYYIGTKYSEYWKNIEEVLFYSTSNLKDLQTKTRAFRDSMFDTSLPWQLVDSAAGRVSVLKSPNCMWHADGNFYGFEGCSPKEGCCPLNCTHVWNYEMALAKCFPDLERTMRNVDLLLQITPTAVIPSRTTVPLTLRRVWTFWENYTEDPASTMICVDGDVGTVLKTYREVRQGAPKTWFNKMWPQVKRIMKRWMTDLDNGTGVIPGPQPNTYDCTLYGVNVYISGYYLAGLRAAEKMAKIQNEPELAATYHQRFELGSAKIDKTLFNGSWYIQEVDSEHPVNVVGDATWVDCLVGQWWAHALGLGYILSQKNIQSTLQNIFLKNHVERFVPATQAPRQFFDERDAGLRICVYPNDLPKSPLLYHSEGAWTGLEYEYAELCFYEGLNDIGLKVLTDTRNKYDGTRRSPWNEIECGDHYARPMASFLLFEVASGQDWNFTSEGLVNLSFAPRLSQTDFRGFFILGSCWGQYVQKGNDGMTSGTVELVIKYGDLKLAELRLASNAKNASARLSGQSADYVPATPIQENGTIKLVFGGNGCLITAGQSLIVAMTGETIFPFLMVYLWSQDAQYDRQSRLFVICLRKNEHSPIGDLWLYVVLHCSSQPRVSLAKELVK</sequence>
<dbReference type="InterPro" id="IPR053793">
    <property type="entry name" value="PB1-like"/>
</dbReference>
<dbReference type="EMBL" id="DS469585">
    <property type="protein sequence ID" value="EDO40868.1"/>
    <property type="molecule type" value="Genomic_DNA"/>
</dbReference>
<evidence type="ECO:0000313" key="2">
    <source>
        <dbReference type="EMBL" id="EDO40868.1"/>
    </source>
</evidence>